<evidence type="ECO:0000313" key="3">
    <source>
        <dbReference type="EMBL" id="MDK6861866.1"/>
    </source>
</evidence>
<dbReference type="EMBL" id="JASOLZ010000005">
    <property type="protein sequence ID" value="MDK6861866.1"/>
    <property type="molecule type" value="Genomic_DNA"/>
</dbReference>
<proteinExistence type="predicted"/>
<reference evidence="4 5" key="1">
    <citation type="submission" date="2017-07" db="EMBL/GenBank/DDBJ databases">
        <title>A comparative genomics approach to explaining the enigmatic role of Gardnerella vaginalis in the vaginal microbiome.</title>
        <authorList>
            <person name="Vancuren S.J."/>
            <person name="Hill J.E."/>
        </authorList>
    </citation>
    <scope>NUCLEOTIDE SEQUENCE [LARGE SCALE GENOMIC DNA]</scope>
    <source>
        <strain evidence="4 5">WP023</strain>
    </source>
</reference>
<evidence type="ECO:0000313" key="5">
    <source>
        <dbReference type="Proteomes" id="UP000258379"/>
    </source>
</evidence>
<accession>A0A0J8F7I8</accession>
<reference evidence="6 7" key="2">
    <citation type="submission" date="2023-05" db="EMBL/GenBank/DDBJ databases">
        <title>Cataloging the Phylogenetic Diversity of Human Bladder Bacteria.</title>
        <authorList>
            <person name="Du J."/>
        </authorList>
    </citation>
    <scope>NUCLEOTIDE SEQUENCE [LARGE SCALE GENOMIC DNA]</scope>
    <source>
        <strain evidence="3 6">UMB6972</strain>
        <strain evidence="2 7">UMB9230</strain>
    </source>
</reference>
<dbReference type="Proteomes" id="UP001240561">
    <property type="component" value="Unassembled WGS sequence"/>
</dbReference>
<organism evidence="4 5">
    <name type="scientific">Gardnerella vaginalis</name>
    <dbReference type="NCBI Taxonomy" id="2702"/>
    <lineage>
        <taxon>Bacteria</taxon>
        <taxon>Bacillati</taxon>
        <taxon>Actinomycetota</taxon>
        <taxon>Actinomycetes</taxon>
        <taxon>Bifidobacteriales</taxon>
        <taxon>Bifidobacteriaceae</taxon>
        <taxon>Gardnerella</taxon>
    </lineage>
</organism>
<dbReference type="GeneID" id="45576337"/>
<evidence type="ECO:0000313" key="2">
    <source>
        <dbReference type="EMBL" id="MDK6694970.1"/>
    </source>
</evidence>
<keyword evidence="1" id="KW-0812">Transmembrane</keyword>
<gene>
    <name evidence="4" type="ORF">CG405_03605</name>
    <name evidence="2" type="ORF">QP177_00030</name>
    <name evidence="3" type="ORF">QP355_04325</name>
</gene>
<evidence type="ECO:0000313" key="4">
    <source>
        <dbReference type="EMBL" id="RFT29807.1"/>
    </source>
</evidence>
<dbReference type="OMA" id="SASCIIW"/>
<name>A0A0J8F7I8_GARVA</name>
<keyword evidence="1" id="KW-1133">Transmembrane helix</keyword>
<dbReference type="EMBL" id="JASOGJ010000001">
    <property type="protein sequence ID" value="MDK6694970.1"/>
    <property type="molecule type" value="Genomic_DNA"/>
</dbReference>
<keyword evidence="4" id="KW-0808">Transferase</keyword>
<evidence type="ECO:0000313" key="6">
    <source>
        <dbReference type="Proteomes" id="UP001238969"/>
    </source>
</evidence>
<protein>
    <submittedName>
        <fullName evidence="4">CDP-diacylglycerol--glycerol-3-phosphate 3-phosphatidyltransferase</fullName>
    </submittedName>
</protein>
<dbReference type="Proteomes" id="UP000258379">
    <property type="component" value="Unassembled WGS sequence"/>
</dbReference>
<dbReference type="EMBL" id="NNRU01000002">
    <property type="protein sequence ID" value="RFT29807.1"/>
    <property type="molecule type" value="Genomic_DNA"/>
</dbReference>
<evidence type="ECO:0000256" key="1">
    <source>
        <dbReference type="SAM" id="Phobius"/>
    </source>
</evidence>
<comment type="caution">
    <text evidence="4">The sequence shown here is derived from an EMBL/GenBank/DDBJ whole genome shotgun (WGS) entry which is preliminary data.</text>
</comment>
<dbReference type="GO" id="GO:0016740">
    <property type="term" value="F:transferase activity"/>
    <property type="evidence" value="ECO:0007669"/>
    <property type="project" value="UniProtKB-KW"/>
</dbReference>
<sequence>MPKKYIQKTRMYALTTFFMSIWLFQSLYGSYKSGDLFAWYTLIFSLCLLIVIGYCGYNAFKGFSQERKDKSEDSKK</sequence>
<dbReference type="AlphaFoldDB" id="A0A0J8F7I8"/>
<dbReference type="Proteomes" id="UP001238969">
    <property type="component" value="Unassembled WGS sequence"/>
</dbReference>
<feature type="transmembrane region" description="Helical" evidence="1">
    <location>
        <begin position="12"/>
        <end position="31"/>
    </location>
</feature>
<evidence type="ECO:0000313" key="7">
    <source>
        <dbReference type="Proteomes" id="UP001240561"/>
    </source>
</evidence>
<dbReference type="RefSeq" id="WP_004115879.1">
    <property type="nucleotide sequence ID" value="NZ_CP033836.1"/>
</dbReference>
<feature type="transmembrane region" description="Helical" evidence="1">
    <location>
        <begin position="37"/>
        <end position="60"/>
    </location>
</feature>
<keyword evidence="1" id="KW-0472">Membrane</keyword>